<keyword evidence="2" id="KW-1185">Reference proteome</keyword>
<dbReference type="EMBL" id="CP053069">
    <property type="protein sequence ID" value="QJR11487.1"/>
    <property type="molecule type" value="Genomic_DNA"/>
</dbReference>
<proteinExistence type="predicted"/>
<protein>
    <recommendedName>
        <fullName evidence="3">GxxExxY protein</fullName>
    </recommendedName>
</protein>
<accession>A0A6M4H0Y8</accession>
<evidence type="ECO:0000313" key="1">
    <source>
        <dbReference type="EMBL" id="QJR11487.1"/>
    </source>
</evidence>
<dbReference type="NCBIfam" id="TIGR04256">
    <property type="entry name" value="GxxExxY"/>
    <property type="match status" value="1"/>
</dbReference>
<dbReference type="AlphaFoldDB" id="A0A6M4H0Y8"/>
<dbReference type="Pfam" id="PF13366">
    <property type="entry name" value="PDDEXK_3"/>
    <property type="match status" value="1"/>
</dbReference>
<name>A0A6M4H0Y8_9PROT</name>
<dbReference type="KEGG" id="uru:DSM104443_02564"/>
<dbReference type="Proteomes" id="UP000501534">
    <property type="component" value="Chromosome"/>
</dbReference>
<organism evidence="1 2">
    <name type="scientific">Usitatibacter rugosus</name>
    <dbReference type="NCBI Taxonomy" id="2732067"/>
    <lineage>
        <taxon>Bacteria</taxon>
        <taxon>Pseudomonadati</taxon>
        <taxon>Pseudomonadota</taxon>
        <taxon>Betaproteobacteria</taxon>
        <taxon>Nitrosomonadales</taxon>
        <taxon>Usitatibacteraceae</taxon>
        <taxon>Usitatibacter</taxon>
    </lineage>
</organism>
<gene>
    <name evidence="1" type="ORF">DSM104443_02564</name>
</gene>
<dbReference type="InterPro" id="IPR026350">
    <property type="entry name" value="GxxExxY"/>
</dbReference>
<sequence length="71" mass="8281">MHYEGLNLECGFRLDLLVEDRIVVEIKAVPQILSLHLAQLRTYLKLSKQPFGLIINFNVLHLRDGIRQVRL</sequence>
<reference evidence="1 2" key="1">
    <citation type="submission" date="2020-04" db="EMBL/GenBank/DDBJ databases">
        <title>Usitatibacter rugosus gen. nov., sp. nov. and Usitatibacter palustris sp. nov., novel members of Usitatibacteraceae fam. nov. within the order Nitrosomonadales isolated from soil.</title>
        <authorList>
            <person name="Huber K.J."/>
            <person name="Neumann-Schaal M."/>
            <person name="Geppert A."/>
            <person name="Luckner M."/>
            <person name="Wanner G."/>
            <person name="Overmann J."/>
        </authorList>
    </citation>
    <scope>NUCLEOTIDE SEQUENCE [LARGE SCALE GENOMIC DNA]</scope>
    <source>
        <strain evidence="1 2">0125_3</strain>
    </source>
</reference>
<evidence type="ECO:0008006" key="3">
    <source>
        <dbReference type="Google" id="ProtNLM"/>
    </source>
</evidence>
<evidence type="ECO:0000313" key="2">
    <source>
        <dbReference type="Proteomes" id="UP000501534"/>
    </source>
</evidence>